<dbReference type="EMBL" id="JALNTZ010000004">
    <property type="protein sequence ID" value="KAJ3655905.1"/>
    <property type="molecule type" value="Genomic_DNA"/>
</dbReference>
<sequence>MFLVEHNLPFLLISHFIQLCALIFYDPQIAKGLKISRNKNQLKFHMGMNSSAALTKSKVVEIFNLFDENTPDGLQKNFFHIVADELAWRGGEGTLCLVSYFNVEFDHKGARTEIVEYNSILSKRAQGGSKKLTDSKWLQRNQKNINH</sequence>
<dbReference type="AlphaFoldDB" id="A0AA38IGI1"/>
<evidence type="ECO:0000256" key="1">
    <source>
        <dbReference type="SAM" id="SignalP"/>
    </source>
</evidence>
<keyword evidence="3" id="KW-1185">Reference proteome</keyword>
<gene>
    <name evidence="2" type="ORF">Zmor_015013</name>
</gene>
<name>A0AA38IGI1_9CUCU</name>
<proteinExistence type="predicted"/>
<organism evidence="2 3">
    <name type="scientific">Zophobas morio</name>
    <dbReference type="NCBI Taxonomy" id="2755281"/>
    <lineage>
        <taxon>Eukaryota</taxon>
        <taxon>Metazoa</taxon>
        <taxon>Ecdysozoa</taxon>
        <taxon>Arthropoda</taxon>
        <taxon>Hexapoda</taxon>
        <taxon>Insecta</taxon>
        <taxon>Pterygota</taxon>
        <taxon>Neoptera</taxon>
        <taxon>Endopterygota</taxon>
        <taxon>Coleoptera</taxon>
        <taxon>Polyphaga</taxon>
        <taxon>Cucujiformia</taxon>
        <taxon>Tenebrionidae</taxon>
        <taxon>Zophobas</taxon>
    </lineage>
</organism>
<feature type="signal peptide" evidence="1">
    <location>
        <begin position="1"/>
        <end position="32"/>
    </location>
</feature>
<accession>A0AA38IGI1</accession>
<comment type="caution">
    <text evidence="2">The sequence shown here is derived from an EMBL/GenBank/DDBJ whole genome shotgun (WGS) entry which is preliminary data.</text>
</comment>
<evidence type="ECO:0000313" key="3">
    <source>
        <dbReference type="Proteomes" id="UP001168821"/>
    </source>
</evidence>
<evidence type="ECO:0000313" key="2">
    <source>
        <dbReference type="EMBL" id="KAJ3655905.1"/>
    </source>
</evidence>
<reference evidence="2" key="1">
    <citation type="journal article" date="2023" name="G3 (Bethesda)">
        <title>Whole genome assemblies of Zophobas morio and Tenebrio molitor.</title>
        <authorList>
            <person name="Kaur S."/>
            <person name="Stinson S.A."/>
            <person name="diCenzo G.C."/>
        </authorList>
    </citation>
    <scope>NUCLEOTIDE SEQUENCE</scope>
    <source>
        <strain evidence="2">QUZm001</strain>
    </source>
</reference>
<keyword evidence="1" id="KW-0732">Signal</keyword>
<dbReference type="Proteomes" id="UP001168821">
    <property type="component" value="Unassembled WGS sequence"/>
</dbReference>
<protein>
    <submittedName>
        <fullName evidence="2">Uncharacterized protein</fullName>
    </submittedName>
</protein>
<feature type="chain" id="PRO_5041201261" evidence="1">
    <location>
        <begin position="33"/>
        <end position="147"/>
    </location>
</feature>